<dbReference type="EMBL" id="JACAZI010000005">
    <property type="protein sequence ID" value="KAF7360279.1"/>
    <property type="molecule type" value="Genomic_DNA"/>
</dbReference>
<organism evidence="1 2">
    <name type="scientific">Mycena venus</name>
    <dbReference type="NCBI Taxonomy" id="2733690"/>
    <lineage>
        <taxon>Eukaryota</taxon>
        <taxon>Fungi</taxon>
        <taxon>Dikarya</taxon>
        <taxon>Basidiomycota</taxon>
        <taxon>Agaricomycotina</taxon>
        <taxon>Agaricomycetes</taxon>
        <taxon>Agaricomycetidae</taxon>
        <taxon>Agaricales</taxon>
        <taxon>Marasmiineae</taxon>
        <taxon>Mycenaceae</taxon>
        <taxon>Mycena</taxon>
    </lineage>
</organism>
<accession>A0A8H7D321</accession>
<dbReference type="AlphaFoldDB" id="A0A8H7D321"/>
<comment type="caution">
    <text evidence="1">The sequence shown here is derived from an EMBL/GenBank/DDBJ whole genome shotgun (WGS) entry which is preliminary data.</text>
</comment>
<keyword evidence="2" id="KW-1185">Reference proteome</keyword>
<reference evidence="1" key="1">
    <citation type="submission" date="2020-05" db="EMBL/GenBank/DDBJ databases">
        <title>Mycena genomes resolve the evolution of fungal bioluminescence.</title>
        <authorList>
            <person name="Tsai I.J."/>
        </authorList>
    </citation>
    <scope>NUCLEOTIDE SEQUENCE</scope>
    <source>
        <strain evidence="1">CCC161011</strain>
    </source>
</reference>
<name>A0A8H7D321_9AGAR</name>
<gene>
    <name evidence="1" type="ORF">MVEN_00757200</name>
</gene>
<evidence type="ECO:0000313" key="1">
    <source>
        <dbReference type="EMBL" id="KAF7360279.1"/>
    </source>
</evidence>
<protein>
    <submittedName>
        <fullName evidence="1">Uncharacterized protein</fullName>
    </submittedName>
</protein>
<evidence type="ECO:0000313" key="2">
    <source>
        <dbReference type="Proteomes" id="UP000620124"/>
    </source>
</evidence>
<dbReference type="Proteomes" id="UP000620124">
    <property type="component" value="Unassembled WGS sequence"/>
</dbReference>
<dbReference type="OrthoDB" id="288942at2759"/>
<sequence>MVFIHVLTECDDPTRPYSKHEYYYRPGFEFAGRIHTNLLLTCRLIYLETHLAPIALNEHVFWMRRGPPRSGISNNDNGHDAYFHKMTPQQRAASSGVGGARSAQADHCDSALRLVALGGPRASLRIAPPQQQWSAWIESIPQLEELELEFETIEPKKEQLEERVRVALGWKFPLKDGTTLVHNGEKPVQSLWAGTSRLAPGHGYGAWDADLRLQDEAALDRRFPLDLKMQVRKFKFVKESRLL</sequence>
<proteinExistence type="predicted"/>